<evidence type="ECO:0000313" key="3">
    <source>
        <dbReference type="EMBL" id="MBF4764106.1"/>
    </source>
</evidence>
<dbReference type="InterPro" id="IPR023753">
    <property type="entry name" value="FAD/NAD-binding_dom"/>
</dbReference>
<evidence type="ECO:0000259" key="2">
    <source>
        <dbReference type="Pfam" id="PF07992"/>
    </source>
</evidence>
<protein>
    <submittedName>
        <fullName evidence="3">FAD-dependent oxidoreductase</fullName>
    </submittedName>
</protein>
<dbReference type="PANTHER" id="PTHR38663:SF1">
    <property type="entry name" value="L-ORNITHINE N(5)-MONOOXYGENASE"/>
    <property type="match status" value="1"/>
</dbReference>
<keyword evidence="4" id="KW-1185">Reference proteome</keyword>
<evidence type="ECO:0000313" key="4">
    <source>
        <dbReference type="Proteomes" id="UP000640489"/>
    </source>
</evidence>
<feature type="domain" description="FAD/NAD(P)-binding" evidence="2">
    <location>
        <begin position="64"/>
        <end position="267"/>
    </location>
</feature>
<dbReference type="Pfam" id="PF07992">
    <property type="entry name" value="Pyr_redox_2"/>
    <property type="match status" value="1"/>
</dbReference>
<dbReference type="InterPro" id="IPR036188">
    <property type="entry name" value="FAD/NAD-bd_sf"/>
</dbReference>
<proteinExistence type="predicted"/>
<feature type="region of interest" description="Disordered" evidence="1">
    <location>
        <begin position="1"/>
        <end position="30"/>
    </location>
</feature>
<dbReference type="Gene3D" id="3.50.50.60">
    <property type="entry name" value="FAD/NAD(P)-binding domain"/>
    <property type="match status" value="1"/>
</dbReference>
<organism evidence="3 4">
    <name type="scientific">Nocardioides islandensis</name>
    <dbReference type="NCBI Taxonomy" id="433663"/>
    <lineage>
        <taxon>Bacteria</taxon>
        <taxon>Bacillati</taxon>
        <taxon>Actinomycetota</taxon>
        <taxon>Actinomycetes</taxon>
        <taxon>Propionibacteriales</taxon>
        <taxon>Nocardioidaceae</taxon>
        <taxon>Nocardioides</taxon>
    </lineage>
</organism>
<dbReference type="GO" id="GO:0016491">
    <property type="term" value="F:oxidoreductase activity"/>
    <property type="evidence" value="ECO:0007669"/>
    <property type="project" value="InterPro"/>
</dbReference>
<dbReference type="Proteomes" id="UP000640489">
    <property type="component" value="Unassembled WGS sequence"/>
</dbReference>
<evidence type="ECO:0000256" key="1">
    <source>
        <dbReference type="SAM" id="MobiDB-lite"/>
    </source>
</evidence>
<dbReference type="EMBL" id="JADKPN010000007">
    <property type="protein sequence ID" value="MBF4764106.1"/>
    <property type="molecule type" value="Genomic_DNA"/>
</dbReference>
<accession>A0A930VGF3</accession>
<dbReference type="PRINTS" id="PR00469">
    <property type="entry name" value="PNDRDTASEII"/>
</dbReference>
<sequence length="434" mass="47614">MPPASRNRARASLERARPRSPLLRRIGEVDPCASPRSGICPNARGDPEPSGDVTSYARRVTRADLLVIGAGPYAYSAAAYARERGIDTHMVGLPMAFWREQMPAEMYLRSGPDWSLDAAGHDSFEAYFEDAGLDPADVDPIPIRVFLDHTDWFARRKGIEADRRVVAELTADGVFTAAMADGSSITADKVLACPGIRHFAQLPAWYDDVPADRRAHTSELVDFDDLAGRRVAVIGGRQSAYEWAALLCDHGATKVDVVHRHETPAFEKVSWKFVDPLVEQTLAVRGWWRDLPATEQQAIALQFWQVGRLTLEWWLTPRLKPGVVTSHPLTEVTAVASGDDDVTLTLSDGQLLTVDHVVFASGYRADLAAVPYLAGVLDRVSVTDGFPDLSPGFETSLRGLFVTGFASTRDFGPFYGFTKGCPSSARLAVDEMLR</sequence>
<comment type="caution">
    <text evidence="3">The sequence shown here is derived from an EMBL/GenBank/DDBJ whole genome shotgun (WGS) entry which is preliminary data.</text>
</comment>
<reference evidence="3" key="1">
    <citation type="submission" date="2020-11" db="EMBL/GenBank/DDBJ databases">
        <title>Nocardioides sp. nov., isolated from Soil of Cynanchum wilfordii Hemsley rhizosphere.</title>
        <authorList>
            <person name="Lee J.-S."/>
            <person name="Suh M.K."/>
            <person name="Kim J.-S."/>
        </authorList>
    </citation>
    <scope>NUCLEOTIDE SEQUENCE</scope>
    <source>
        <strain evidence="3">KCTC 19275</strain>
    </source>
</reference>
<dbReference type="AlphaFoldDB" id="A0A930VGF3"/>
<name>A0A930VGF3_9ACTN</name>
<dbReference type="PANTHER" id="PTHR38663">
    <property type="match status" value="1"/>
</dbReference>
<gene>
    <name evidence="3" type="ORF">ISU07_13305</name>
</gene>
<dbReference type="PRINTS" id="PR00368">
    <property type="entry name" value="FADPNR"/>
</dbReference>
<dbReference type="SUPFAM" id="SSF51905">
    <property type="entry name" value="FAD/NAD(P)-binding domain"/>
    <property type="match status" value="1"/>
</dbReference>